<dbReference type="FunFam" id="2.60.40.420:FF:000003">
    <property type="entry name" value="Blue copper"/>
    <property type="match status" value="1"/>
</dbReference>
<dbReference type="Gramene" id="KQK12791">
    <property type="protein sequence ID" value="KQK12791"/>
    <property type="gene ID" value="BRADI_1g05990v3"/>
</dbReference>
<dbReference type="PANTHER" id="PTHR33021:SF346">
    <property type="entry name" value="OS03G0791300 PROTEIN"/>
    <property type="match status" value="1"/>
</dbReference>
<dbReference type="Gene3D" id="2.60.40.420">
    <property type="entry name" value="Cupredoxins - blue copper proteins"/>
    <property type="match status" value="1"/>
</dbReference>
<organism evidence="5">
    <name type="scientific">Brachypodium distachyon</name>
    <name type="common">Purple false brome</name>
    <name type="synonym">Trachynia distachya</name>
    <dbReference type="NCBI Taxonomy" id="15368"/>
    <lineage>
        <taxon>Eukaryota</taxon>
        <taxon>Viridiplantae</taxon>
        <taxon>Streptophyta</taxon>
        <taxon>Embryophyta</taxon>
        <taxon>Tracheophyta</taxon>
        <taxon>Spermatophyta</taxon>
        <taxon>Magnoliopsida</taxon>
        <taxon>Liliopsida</taxon>
        <taxon>Poales</taxon>
        <taxon>Poaceae</taxon>
        <taxon>BOP clade</taxon>
        <taxon>Pooideae</taxon>
        <taxon>Stipodae</taxon>
        <taxon>Brachypodieae</taxon>
        <taxon>Brachypodium</taxon>
    </lineage>
</organism>
<evidence type="ECO:0000256" key="2">
    <source>
        <dbReference type="ARBA" id="ARBA00023180"/>
    </source>
</evidence>
<evidence type="ECO:0000313" key="6">
    <source>
        <dbReference type="EnsemblPlants" id="KQK12791"/>
    </source>
</evidence>
<dbReference type="GO" id="GO:0005886">
    <property type="term" value="C:plasma membrane"/>
    <property type="evidence" value="ECO:0000318"/>
    <property type="project" value="GO_Central"/>
</dbReference>
<dbReference type="CDD" id="cd04216">
    <property type="entry name" value="Phytocyanin"/>
    <property type="match status" value="1"/>
</dbReference>
<name>I1GMD7_BRADI</name>
<evidence type="ECO:0000259" key="4">
    <source>
        <dbReference type="PROSITE" id="PS51485"/>
    </source>
</evidence>
<evidence type="ECO:0000256" key="3">
    <source>
        <dbReference type="SAM" id="SignalP"/>
    </source>
</evidence>
<dbReference type="InterPro" id="IPR008972">
    <property type="entry name" value="Cupredoxin"/>
</dbReference>
<dbReference type="GO" id="GO:0046872">
    <property type="term" value="F:metal ion binding"/>
    <property type="evidence" value="ECO:0007669"/>
    <property type="project" value="UniProtKB-KW"/>
</dbReference>
<dbReference type="InterPro" id="IPR039391">
    <property type="entry name" value="Phytocyanin-like"/>
</dbReference>
<dbReference type="EMBL" id="CM000880">
    <property type="protein sequence ID" value="KQK12791.1"/>
    <property type="molecule type" value="Genomic_DNA"/>
</dbReference>
<dbReference type="eggNOG" id="ENOG502R3FW">
    <property type="taxonomic scope" value="Eukaryota"/>
</dbReference>
<dbReference type="HOGENOM" id="CLU_058719_4_4_1"/>
<keyword evidence="7" id="KW-1185">Reference proteome</keyword>
<dbReference type="RefSeq" id="XP_003559333.1">
    <property type="nucleotide sequence ID" value="XM_003559285.2"/>
</dbReference>
<proteinExistence type="predicted"/>
<dbReference type="PROSITE" id="PS51485">
    <property type="entry name" value="PHYTOCYANIN"/>
    <property type="match status" value="1"/>
</dbReference>
<dbReference type="SUPFAM" id="SSF49503">
    <property type="entry name" value="Cupredoxins"/>
    <property type="match status" value="1"/>
</dbReference>
<evidence type="ECO:0000313" key="7">
    <source>
        <dbReference type="Proteomes" id="UP000008810"/>
    </source>
</evidence>
<dbReference type="Proteomes" id="UP000008810">
    <property type="component" value="Chromosome 1"/>
</dbReference>
<keyword evidence="2" id="KW-0325">Glycoprotein</keyword>
<dbReference type="EnsemblPlants" id="KQK12791">
    <property type="protein sequence ID" value="KQK12791"/>
    <property type="gene ID" value="BRADI_1g05990v3"/>
</dbReference>
<reference evidence="6" key="3">
    <citation type="submission" date="2018-08" db="UniProtKB">
        <authorList>
            <consortium name="EnsemblPlants"/>
        </authorList>
    </citation>
    <scope>IDENTIFICATION</scope>
    <source>
        <strain evidence="6">cv. Bd21</strain>
    </source>
</reference>
<feature type="domain" description="Phytocyanin" evidence="4">
    <location>
        <begin position="28"/>
        <end position="128"/>
    </location>
</feature>
<gene>
    <name evidence="6" type="primary">LOC100845940</name>
    <name evidence="5" type="ORF">BRADI_1g05990v3</name>
</gene>
<feature type="signal peptide" evidence="3">
    <location>
        <begin position="1"/>
        <end position="27"/>
    </location>
</feature>
<dbReference type="OrthoDB" id="687943at2759"/>
<evidence type="ECO:0000256" key="1">
    <source>
        <dbReference type="ARBA" id="ARBA00022723"/>
    </source>
</evidence>
<keyword evidence="3" id="KW-0732">Signal</keyword>
<dbReference type="OMA" id="AGQFFFI"/>
<evidence type="ECO:0000313" key="5">
    <source>
        <dbReference type="EMBL" id="KQK12791.1"/>
    </source>
</evidence>
<reference evidence="5" key="2">
    <citation type="submission" date="2017-06" db="EMBL/GenBank/DDBJ databases">
        <title>WGS assembly of Brachypodium distachyon.</title>
        <authorList>
            <consortium name="The International Brachypodium Initiative"/>
            <person name="Lucas S."/>
            <person name="Harmon-Smith M."/>
            <person name="Lail K."/>
            <person name="Tice H."/>
            <person name="Grimwood J."/>
            <person name="Bruce D."/>
            <person name="Barry K."/>
            <person name="Shu S."/>
            <person name="Lindquist E."/>
            <person name="Wang M."/>
            <person name="Pitluck S."/>
            <person name="Vogel J.P."/>
            <person name="Garvin D.F."/>
            <person name="Mockler T.C."/>
            <person name="Schmutz J."/>
            <person name="Rokhsar D."/>
            <person name="Bevan M.W."/>
        </authorList>
    </citation>
    <scope>NUCLEOTIDE SEQUENCE</scope>
    <source>
        <strain evidence="5">Bd21</strain>
    </source>
</reference>
<dbReference type="AlphaFoldDB" id="I1GMD7"/>
<feature type="chain" id="PRO_5014093924" description="Phytocyanin domain-containing protein" evidence="3">
    <location>
        <begin position="28"/>
        <end position="128"/>
    </location>
</feature>
<dbReference type="GO" id="GO:0009055">
    <property type="term" value="F:electron transfer activity"/>
    <property type="evidence" value="ECO:0007669"/>
    <property type="project" value="InterPro"/>
</dbReference>
<dbReference type="PANTHER" id="PTHR33021">
    <property type="entry name" value="BLUE COPPER PROTEIN"/>
    <property type="match status" value="1"/>
</dbReference>
<accession>I1GMD7</accession>
<dbReference type="STRING" id="15368.I1GMD7"/>
<dbReference type="Pfam" id="PF02298">
    <property type="entry name" value="Cu_bind_like"/>
    <property type="match status" value="1"/>
</dbReference>
<sequence length="128" mass="13313">MASGKITLAAAMAALVVAALLPATASAAAYTVGDGSGWDLGIDYTAWAKGKKFRVGDTLEFLYSLGEAEHNVVVVDATSYASCSVPSNAPTFTSGDDTITLTAPGEWFFICGIEGHCQDGMYLDINVH</sequence>
<dbReference type="KEGG" id="bdi:100845940"/>
<dbReference type="InterPro" id="IPR003245">
    <property type="entry name" value="Phytocyanin_dom"/>
</dbReference>
<reference evidence="5 6" key="1">
    <citation type="journal article" date="2010" name="Nature">
        <title>Genome sequencing and analysis of the model grass Brachypodium distachyon.</title>
        <authorList>
            <consortium name="International Brachypodium Initiative"/>
        </authorList>
    </citation>
    <scope>NUCLEOTIDE SEQUENCE [LARGE SCALE GENOMIC DNA]</scope>
    <source>
        <strain evidence="5">Bd21</strain>
        <strain evidence="6">cv. Bd21</strain>
    </source>
</reference>
<protein>
    <recommendedName>
        <fullName evidence="4">Phytocyanin domain-containing protein</fullName>
    </recommendedName>
</protein>
<keyword evidence="1" id="KW-0479">Metal-binding</keyword>
<dbReference type="GeneID" id="100845940"/>